<dbReference type="Proteomes" id="UP000676336">
    <property type="component" value="Unassembled WGS sequence"/>
</dbReference>
<protein>
    <submittedName>
        <fullName evidence="2">Uncharacterized protein</fullName>
    </submittedName>
</protein>
<evidence type="ECO:0000313" key="2">
    <source>
        <dbReference type="EMBL" id="CAF2108305.1"/>
    </source>
</evidence>
<feature type="compositionally biased region" description="Basic and acidic residues" evidence="1">
    <location>
        <begin position="24"/>
        <end position="33"/>
    </location>
</feature>
<dbReference type="EMBL" id="CAJOBI010002881">
    <property type="protein sequence ID" value="CAF3948144.1"/>
    <property type="molecule type" value="Genomic_DNA"/>
</dbReference>
<comment type="caution">
    <text evidence="2">The sequence shown here is derived from an EMBL/GenBank/DDBJ whole genome shotgun (WGS) entry which is preliminary data.</text>
</comment>
<evidence type="ECO:0000313" key="3">
    <source>
        <dbReference type="EMBL" id="CAF3948144.1"/>
    </source>
</evidence>
<dbReference type="EMBL" id="CAJNRE010012185">
    <property type="protein sequence ID" value="CAF2108305.1"/>
    <property type="molecule type" value="Genomic_DNA"/>
</dbReference>
<sequence>MWESMKLIEKANHLKKKHHRKHLPDRASPKNDNLKSLSVTVYSSRHLISTQKQNVSYRSDEQIFPPIESHNQRKKKRPFYRSSLYHPGKVHSNEIDLSSLTARGTKSELLTTTLREDELIKEYEHHHAPPPSPSDDQLERFLYEFNRARNSSSCSITHQDGQVPYRLPALKKPNRRTNSELTYPSQYVNTTTSNYFETFY</sequence>
<proteinExistence type="predicted"/>
<evidence type="ECO:0000256" key="1">
    <source>
        <dbReference type="SAM" id="MobiDB-lite"/>
    </source>
</evidence>
<feature type="region of interest" description="Disordered" evidence="1">
    <location>
        <begin position="13"/>
        <end position="33"/>
    </location>
</feature>
<evidence type="ECO:0000313" key="4">
    <source>
        <dbReference type="Proteomes" id="UP000663824"/>
    </source>
</evidence>
<name>A0A816U1Q8_9BILA</name>
<gene>
    <name evidence="2" type="ORF">MBJ925_LOCUS23701</name>
    <name evidence="3" type="ORF">SMN809_LOCUS9100</name>
</gene>
<organism evidence="2 4">
    <name type="scientific">Rotaria magnacalcarata</name>
    <dbReference type="NCBI Taxonomy" id="392030"/>
    <lineage>
        <taxon>Eukaryota</taxon>
        <taxon>Metazoa</taxon>
        <taxon>Spiralia</taxon>
        <taxon>Gnathifera</taxon>
        <taxon>Rotifera</taxon>
        <taxon>Eurotatoria</taxon>
        <taxon>Bdelloidea</taxon>
        <taxon>Philodinida</taxon>
        <taxon>Philodinidae</taxon>
        <taxon>Rotaria</taxon>
    </lineage>
</organism>
<dbReference type="AlphaFoldDB" id="A0A816U1Q8"/>
<feature type="compositionally biased region" description="Basic residues" evidence="1">
    <location>
        <begin position="13"/>
        <end position="23"/>
    </location>
</feature>
<dbReference type="Proteomes" id="UP000663824">
    <property type="component" value="Unassembled WGS sequence"/>
</dbReference>
<reference evidence="2" key="1">
    <citation type="submission" date="2021-02" db="EMBL/GenBank/DDBJ databases">
        <authorList>
            <person name="Nowell W R."/>
        </authorList>
    </citation>
    <scope>NUCLEOTIDE SEQUENCE</scope>
</reference>
<accession>A0A816U1Q8</accession>